<keyword evidence="6 11" id="KW-0863">Zinc-finger</keyword>
<accession>A0A1D8PKR8</accession>
<dbReference type="PROSITE" id="PS50089">
    <property type="entry name" value="ZF_RING_2"/>
    <property type="match status" value="1"/>
</dbReference>
<dbReference type="SMR" id="A0A1D8PKR8"/>
<evidence type="ECO:0000259" key="13">
    <source>
        <dbReference type="PROSITE" id="PS50089"/>
    </source>
</evidence>
<evidence type="ECO:0000256" key="11">
    <source>
        <dbReference type="PROSITE-ProRule" id="PRU00175"/>
    </source>
</evidence>
<dbReference type="CGD" id="CAL0000198475">
    <property type="gene designation" value="orf19.14045"/>
</dbReference>
<keyword evidence="5" id="KW-0479">Metal-binding</keyword>
<keyword evidence="16" id="KW-1185">Reference proteome</keyword>
<keyword evidence="9" id="KW-1133">Transmembrane helix</keyword>
<evidence type="ECO:0000256" key="4">
    <source>
        <dbReference type="ARBA" id="ARBA00022692"/>
    </source>
</evidence>
<evidence type="ECO:0000256" key="9">
    <source>
        <dbReference type="ARBA" id="ARBA00022989"/>
    </source>
</evidence>
<dbReference type="Proteomes" id="UP000000559">
    <property type="component" value="Chromosome 3"/>
</dbReference>
<comment type="subcellular location">
    <subcellularLocation>
        <location evidence="1">Membrane</location>
        <topology evidence="1">Single-pass membrane protein</topology>
    </subcellularLocation>
</comment>
<evidence type="ECO:0000256" key="12">
    <source>
        <dbReference type="SAM" id="MobiDB-lite"/>
    </source>
</evidence>
<dbReference type="GO" id="GO:0016020">
    <property type="term" value="C:membrane"/>
    <property type="evidence" value="ECO:0007669"/>
    <property type="project" value="UniProtKB-SubCell"/>
</dbReference>
<keyword evidence="10" id="KW-0472">Membrane</keyword>
<evidence type="ECO:0000256" key="1">
    <source>
        <dbReference type="ARBA" id="ARBA00004167"/>
    </source>
</evidence>
<dbReference type="AlphaFoldDB" id="A0A1D8PKR8"/>
<proteinExistence type="predicted"/>
<feature type="compositionally biased region" description="Acidic residues" evidence="12">
    <location>
        <begin position="179"/>
        <end position="192"/>
    </location>
</feature>
<evidence type="ECO:0000256" key="8">
    <source>
        <dbReference type="ARBA" id="ARBA00022833"/>
    </source>
</evidence>
<dbReference type="GeneID" id="3638473"/>
<evidence type="ECO:0000256" key="7">
    <source>
        <dbReference type="ARBA" id="ARBA00022786"/>
    </source>
</evidence>
<dbReference type="GO" id="GO:0061630">
    <property type="term" value="F:ubiquitin protein ligase activity"/>
    <property type="evidence" value="ECO:0000318"/>
    <property type="project" value="GO_Central"/>
</dbReference>
<evidence type="ECO:0000256" key="2">
    <source>
        <dbReference type="ARBA" id="ARBA00004906"/>
    </source>
</evidence>
<feature type="region of interest" description="Disordered" evidence="12">
    <location>
        <begin position="1"/>
        <end position="23"/>
    </location>
</feature>
<dbReference type="OMA" id="CDMLDRV"/>
<keyword evidence="3" id="KW-0808">Transferase</keyword>
<dbReference type="SUPFAM" id="SSF57850">
    <property type="entry name" value="RING/U-box"/>
    <property type="match status" value="1"/>
</dbReference>
<sequence length="192" mass="21846">MSTYEDEHNITPTPQRERGRQHETLSSLIDSFLHRSDRESTTFMLSASNEEAIASALRQLSESEGSTLAQSLMDSLGEQKTSKGVTDEYLDTLERIPVKQITDKDASCPICTNRFKDDKHPLIVRLPCGHGVNHIFDLECVGPWLQMNSTCPMCRTNILEVEANRRKIIDEEIKKAQEEDSEEEEEGWDIYG</sequence>
<name>A0A1D8PKR8_CANAL</name>
<feature type="region of interest" description="Disordered" evidence="12">
    <location>
        <begin position="173"/>
        <end position="192"/>
    </location>
</feature>
<dbReference type="InterPro" id="IPR013083">
    <property type="entry name" value="Znf_RING/FYVE/PHD"/>
</dbReference>
<reference evidence="15 16" key="3">
    <citation type="journal article" date="2013" name="Genome Biol.">
        <title>Assembly of a phased diploid Candida albicans genome facilitates allele-specific measurements and provides a simple model for repeat and indel structure.</title>
        <authorList>
            <person name="Muzzey D."/>
            <person name="Schwartz K."/>
            <person name="Weissman J.S."/>
            <person name="Sherlock G."/>
        </authorList>
    </citation>
    <scope>NUCLEOTIDE SEQUENCE [LARGE SCALE GENOMIC DNA]</scope>
    <source>
        <strain evidence="16">SC5314 / ATCC MYA-2876</strain>
    </source>
</reference>
<dbReference type="EMBL" id="CP017625">
    <property type="protein sequence ID" value="AOW28740.1"/>
    <property type="molecule type" value="Genomic_DNA"/>
</dbReference>
<organism evidence="15 16">
    <name type="scientific">Candida albicans (strain SC5314 / ATCC MYA-2876)</name>
    <name type="common">Yeast</name>
    <dbReference type="NCBI Taxonomy" id="237561"/>
    <lineage>
        <taxon>Eukaryota</taxon>
        <taxon>Fungi</taxon>
        <taxon>Dikarya</taxon>
        <taxon>Ascomycota</taxon>
        <taxon>Saccharomycotina</taxon>
        <taxon>Pichiomycetes</taxon>
        <taxon>Debaryomycetaceae</taxon>
        <taxon>Candida/Lodderomyces clade</taxon>
        <taxon>Candida</taxon>
    </lineage>
</organism>
<dbReference type="GO" id="GO:0008270">
    <property type="term" value="F:zinc ion binding"/>
    <property type="evidence" value="ECO:0007669"/>
    <property type="project" value="UniProtKB-KW"/>
</dbReference>
<dbReference type="GO" id="GO:0005737">
    <property type="term" value="C:cytoplasm"/>
    <property type="evidence" value="ECO:0000318"/>
    <property type="project" value="GO_Central"/>
</dbReference>
<dbReference type="eggNOG" id="KOG0800">
    <property type="taxonomic scope" value="Eukaryota"/>
</dbReference>
<dbReference type="PANTHER" id="PTHR45768">
    <property type="entry name" value="E3 UBIQUITIN-PROTEIN LIGASE RNF13-LIKE"/>
    <property type="match status" value="1"/>
</dbReference>
<evidence type="ECO:0000256" key="3">
    <source>
        <dbReference type="ARBA" id="ARBA00022679"/>
    </source>
</evidence>
<comment type="pathway">
    <text evidence="2">Protein modification; protein ubiquitination.</text>
</comment>
<evidence type="ECO:0000256" key="5">
    <source>
        <dbReference type="ARBA" id="ARBA00022723"/>
    </source>
</evidence>
<keyword evidence="4" id="KW-0812">Transmembrane</keyword>
<dbReference type="GO" id="GO:0016567">
    <property type="term" value="P:protein ubiquitination"/>
    <property type="evidence" value="ECO:0000318"/>
    <property type="project" value="GO_Central"/>
</dbReference>
<keyword evidence="7" id="KW-0833">Ubl conjugation pathway</keyword>
<evidence type="ECO:0000313" key="16">
    <source>
        <dbReference type="Proteomes" id="UP000000559"/>
    </source>
</evidence>
<reference evidence="15 16" key="2">
    <citation type="journal article" date="2007" name="Genome Biol.">
        <title>Assembly of the Candida albicans genome into sixteen supercontigs aligned on the eight chromosomes.</title>
        <authorList>
            <person name="van het Hoog M."/>
            <person name="Rast T.J."/>
            <person name="Martchenko M."/>
            <person name="Grindle S."/>
            <person name="Dignard D."/>
            <person name="Hogues H."/>
            <person name="Cuomo C."/>
            <person name="Berriman M."/>
            <person name="Scherer S."/>
            <person name="Magee B.B."/>
            <person name="Whiteway M."/>
            <person name="Chibana H."/>
            <person name="Nantel A."/>
            <person name="Magee P.T."/>
        </authorList>
    </citation>
    <scope>GENOME REANNOTATION</scope>
    <source>
        <strain evidence="16">SC5314 / ATCC MYA-2876</strain>
    </source>
</reference>
<reference evidence="15 16" key="1">
    <citation type="journal article" date="2004" name="Proc. Natl. Acad. Sci. U.S.A.">
        <title>The diploid genome sequence of Candida albicans.</title>
        <authorList>
            <person name="Jones T."/>
            <person name="Federspiel N.A."/>
            <person name="Chibana H."/>
            <person name="Dungan J."/>
            <person name="Kalman S."/>
            <person name="Magee B.B."/>
            <person name="Newport G."/>
            <person name="Thorstenson Y.R."/>
            <person name="Agabian N."/>
            <person name="Magee P.T."/>
            <person name="Davis R.W."/>
            <person name="Scherer S."/>
        </authorList>
    </citation>
    <scope>NUCLEOTIDE SEQUENCE [LARGE SCALE GENOMIC DNA]</scope>
    <source>
        <strain evidence="16">SC5314 / ATCC MYA-2876</strain>
    </source>
</reference>
<dbReference type="FunCoup" id="A0A1D8PKR8">
    <property type="interactions" value="13"/>
</dbReference>
<gene>
    <name evidence="15" type="ordered locus">CAALFM_C307380WA</name>
    <name evidence="14" type="ordered locus">orf19.14045</name>
</gene>
<dbReference type="Gene3D" id="3.30.40.10">
    <property type="entry name" value="Zinc/RING finger domain, C3HC4 (zinc finger)"/>
    <property type="match status" value="1"/>
</dbReference>
<dbReference type="STRING" id="237561.A0A1D8PKR8"/>
<dbReference type="RefSeq" id="XP_019330888.1">
    <property type="nucleotide sequence ID" value="XM_019475343.1"/>
</dbReference>
<protein>
    <recommendedName>
        <fullName evidence="13">RING-type domain-containing protein</fullName>
    </recommendedName>
</protein>
<dbReference type="InterPro" id="IPR001841">
    <property type="entry name" value="Znf_RING"/>
</dbReference>
<keyword evidence="8" id="KW-0862">Zinc</keyword>
<evidence type="ECO:0000313" key="14">
    <source>
        <dbReference type="CGD" id="CAL0000198475"/>
    </source>
</evidence>
<dbReference type="InParanoid" id="A0A1D8PKR8"/>
<evidence type="ECO:0000313" key="15">
    <source>
        <dbReference type="EMBL" id="AOW28740.1"/>
    </source>
</evidence>
<dbReference type="KEGG" id="cal:CAALFM_C307380WA"/>
<dbReference type="PANTHER" id="PTHR45768:SF18">
    <property type="entry name" value="RING-H2 FINGER PROTEIN ATL47-RELATED"/>
    <property type="match status" value="1"/>
</dbReference>
<dbReference type="VEuPathDB" id="FungiDB:C3_07380W_A"/>
<evidence type="ECO:0000256" key="10">
    <source>
        <dbReference type="ARBA" id="ARBA00023136"/>
    </source>
</evidence>
<dbReference type="OrthoDB" id="8062037at2759"/>
<evidence type="ECO:0000256" key="6">
    <source>
        <dbReference type="ARBA" id="ARBA00022771"/>
    </source>
</evidence>
<dbReference type="Pfam" id="PF13639">
    <property type="entry name" value="zf-RING_2"/>
    <property type="match status" value="1"/>
</dbReference>
<feature type="domain" description="RING-type" evidence="13">
    <location>
        <begin position="108"/>
        <end position="155"/>
    </location>
</feature>